<dbReference type="PATRIC" id="fig|1423781.4.peg.725"/>
<dbReference type="InterPro" id="IPR015421">
    <property type="entry name" value="PyrdxlP-dep_Trfase_major"/>
</dbReference>
<evidence type="ECO:0000259" key="4">
    <source>
        <dbReference type="Pfam" id="PF01212"/>
    </source>
</evidence>
<organism evidence="5 6">
    <name type="scientific">Apilactobacillus ozensis DSM 23829 = JCM 17196</name>
    <dbReference type="NCBI Taxonomy" id="1423781"/>
    <lineage>
        <taxon>Bacteria</taxon>
        <taxon>Bacillati</taxon>
        <taxon>Bacillota</taxon>
        <taxon>Bacilli</taxon>
        <taxon>Lactobacillales</taxon>
        <taxon>Lactobacillaceae</taxon>
        <taxon>Apilactobacillus</taxon>
    </lineage>
</organism>
<proteinExistence type="inferred from homology"/>
<protein>
    <submittedName>
        <fullName evidence="5">Beta-eliminating lyase</fullName>
    </submittedName>
</protein>
<evidence type="ECO:0000256" key="2">
    <source>
        <dbReference type="ARBA" id="ARBA00006966"/>
    </source>
</evidence>
<dbReference type="Gene3D" id="3.40.640.10">
    <property type="entry name" value="Type I PLP-dependent aspartate aminotransferase-like (Major domain)"/>
    <property type="match status" value="1"/>
</dbReference>
<keyword evidence="6" id="KW-1185">Reference proteome</keyword>
<dbReference type="OrthoDB" id="9774495at2"/>
<dbReference type="PANTHER" id="PTHR48097">
    <property type="entry name" value="L-THREONINE ALDOLASE-RELATED"/>
    <property type="match status" value="1"/>
</dbReference>
<dbReference type="InterPro" id="IPR015424">
    <property type="entry name" value="PyrdxlP-dep_Trfase"/>
</dbReference>
<dbReference type="STRING" id="1423781.FD06_GL000707"/>
<dbReference type="AlphaFoldDB" id="A0A0R2AP94"/>
<evidence type="ECO:0000256" key="1">
    <source>
        <dbReference type="ARBA" id="ARBA00001933"/>
    </source>
</evidence>
<dbReference type="GO" id="GO:0006520">
    <property type="term" value="P:amino acid metabolic process"/>
    <property type="evidence" value="ECO:0007669"/>
    <property type="project" value="InterPro"/>
</dbReference>
<dbReference type="GO" id="GO:0016829">
    <property type="term" value="F:lyase activity"/>
    <property type="evidence" value="ECO:0007669"/>
    <property type="project" value="UniProtKB-KW"/>
</dbReference>
<dbReference type="Pfam" id="PF01212">
    <property type="entry name" value="Beta_elim_lyase"/>
    <property type="match status" value="1"/>
</dbReference>
<comment type="caution">
    <text evidence="5">The sequence shown here is derived from an EMBL/GenBank/DDBJ whole genome shotgun (WGS) entry which is preliminary data.</text>
</comment>
<comment type="cofactor">
    <cofactor evidence="1">
        <name>pyridoxal 5'-phosphate</name>
        <dbReference type="ChEBI" id="CHEBI:597326"/>
    </cofactor>
</comment>
<gene>
    <name evidence="5" type="ORF">FD06_GL000707</name>
</gene>
<dbReference type="EMBL" id="AYYQ01000036">
    <property type="protein sequence ID" value="KRM67556.1"/>
    <property type="molecule type" value="Genomic_DNA"/>
</dbReference>
<dbReference type="SUPFAM" id="SSF53383">
    <property type="entry name" value="PLP-dependent transferases"/>
    <property type="match status" value="1"/>
</dbReference>
<feature type="domain" description="Aromatic amino acid beta-eliminating lyase/threonine aldolase" evidence="4">
    <location>
        <begin position="18"/>
        <end position="240"/>
    </location>
</feature>
<keyword evidence="3" id="KW-0663">Pyridoxal phosphate</keyword>
<reference evidence="5 6" key="1">
    <citation type="journal article" date="2015" name="Genome Announc.">
        <title>Expanding the biotechnology potential of lactobacilli through comparative genomics of 213 strains and associated genera.</title>
        <authorList>
            <person name="Sun Z."/>
            <person name="Harris H.M."/>
            <person name="McCann A."/>
            <person name="Guo C."/>
            <person name="Argimon S."/>
            <person name="Zhang W."/>
            <person name="Yang X."/>
            <person name="Jeffery I.B."/>
            <person name="Cooney J.C."/>
            <person name="Kagawa T.F."/>
            <person name="Liu W."/>
            <person name="Song Y."/>
            <person name="Salvetti E."/>
            <person name="Wrobel A."/>
            <person name="Rasinkangas P."/>
            <person name="Parkhill J."/>
            <person name="Rea M.C."/>
            <person name="O'Sullivan O."/>
            <person name="Ritari J."/>
            <person name="Douillard F.P."/>
            <person name="Paul Ross R."/>
            <person name="Yang R."/>
            <person name="Briner A.E."/>
            <person name="Felis G.E."/>
            <person name="de Vos W.M."/>
            <person name="Barrangou R."/>
            <person name="Klaenhammer T.R."/>
            <person name="Caufield P.W."/>
            <person name="Cui Y."/>
            <person name="Zhang H."/>
            <person name="O'Toole P.W."/>
        </authorList>
    </citation>
    <scope>NUCLEOTIDE SEQUENCE [LARGE SCALE GENOMIC DNA]</scope>
    <source>
        <strain evidence="5 6">DSM 23829</strain>
    </source>
</reference>
<accession>A0A0R2AP94</accession>
<comment type="similarity">
    <text evidence="2">Belongs to the threonine aldolase family.</text>
</comment>
<evidence type="ECO:0000256" key="3">
    <source>
        <dbReference type="ARBA" id="ARBA00022898"/>
    </source>
</evidence>
<evidence type="ECO:0000313" key="6">
    <source>
        <dbReference type="Proteomes" id="UP000052012"/>
    </source>
</evidence>
<dbReference type="InterPro" id="IPR001597">
    <property type="entry name" value="ArAA_b-elim_lyase/Thr_aldolase"/>
</dbReference>
<sequence>MLSFENDYSEGAHPRILQKLVETNMHQEAGYGEDSFTAQAKAKIKTVIDNPSASVHFLQGGTQTNQIVIDALLEPYEGVITPDKGHMNVHEAGAIEYTGHKLLSLPTVDGKLTAAEVRKYLETFYDDDHHEFMVFPGMVYISYPTEYGLIYSKKELTELHQVCKEYQIPLFIDGARLGYGLMSSASDITFKELAQLCDVFYIGGTKTGALCGEAVVFTSDNEPKHFITTIKQHGALLAKGRLIGIQFLELFSNNLYFELSKHADEMSQIVKKGFLEKGYRPYLNSDTNQQFFIVEDTKIKALAQKVRFARWLRYDDTHSVIRFSTCWATPEKNVQELLKLI</sequence>
<dbReference type="Gene3D" id="3.90.1150.10">
    <property type="entry name" value="Aspartate Aminotransferase, domain 1"/>
    <property type="match status" value="1"/>
</dbReference>
<keyword evidence="5" id="KW-0456">Lyase</keyword>
<dbReference type="InterPro" id="IPR015422">
    <property type="entry name" value="PyrdxlP-dep_Trfase_small"/>
</dbReference>
<evidence type="ECO:0000313" key="5">
    <source>
        <dbReference type="EMBL" id="KRM67556.1"/>
    </source>
</evidence>
<dbReference type="PANTHER" id="PTHR48097:SF5">
    <property type="entry name" value="LOW SPECIFICITY L-THREONINE ALDOLASE"/>
    <property type="match status" value="1"/>
</dbReference>
<dbReference type="RefSeq" id="WP_056967023.1">
    <property type="nucleotide sequence ID" value="NZ_AYYQ01000036.1"/>
</dbReference>
<name>A0A0R2AP94_9LACO</name>
<dbReference type="Proteomes" id="UP000052012">
    <property type="component" value="Unassembled WGS sequence"/>
</dbReference>